<dbReference type="InParanoid" id="D3BAV9"/>
<dbReference type="InterPro" id="IPR053137">
    <property type="entry name" value="NLR-like"/>
</dbReference>
<dbReference type="GeneID" id="31361174"/>
<dbReference type="Gene3D" id="1.25.40.10">
    <property type="entry name" value="Tetratricopeptide repeat domain"/>
    <property type="match status" value="2"/>
</dbReference>
<dbReference type="AlphaFoldDB" id="D3BAV9"/>
<dbReference type="PANTHER" id="PTHR46082:SF6">
    <property type="entry name" value="AAA+ ATPASE DOMAIN-CONTAINING PROTEIN-RELATED"/>
    <property type="match status" value="1"/>
</dbReference>
<organism evidence="1 2">
    <name type="scientific">Heterostelium pallidum (strain ATCC 26659 / Pp 5 / PN500)</name>
    <name type="common">Cellular slime mold</name>
    <name type="synonym">Polysphondylium pallidum</name>
    <dbReference type="NCBI Taxonomy" id="670386"/>
    <lineage>
        <taxon>Eukaryota</taxon>
        <taxon>Amoebozoa</taxon>
        <taxon>Evosea</taxon>
        <taxon>Eumycetozoa</taxon>
        <taxon>Dictyostelia</taxon>
        <taxon>Acytosteliales</taxon>
        <taxon>Acytosteliaceae</taxon>
        <taxon>Heterostelium</taxon>
    </lineage>
</organism>
<keyword evidence="2" id="KW-1185">Reference proteome</keyword>
<accession>D3BAV9</accession>
<sequence>MFRSTFLNIKRFSYSYSSNSLLRNRVTNSTKLLSIQNININNRNDSSIIGETQLARNIFFSSYISNVTDYQITKEDEMFSEIEESKTYERRGNFVASRSILGRSLEMTERMIGKKNPITLNILFRLINCEMAIGELSRAQQLANTVLERVDLADSSNDRYTIPSLNNLILCNKYQGNLQLAESNSDKLITLARDRGNRELEIGTLLNKAIIQGLQCNDECQKLFEEAMILSNKYLEPTHPLNEIIYGNYGSYCHSVEKDEMAESLYKKAIESAQSNNNQKELSNILTNYSEFLLDSEQLDRAEEMLKLASAKAEEVYGRQSAKLGSVIYIMAKLYRAKGNAQWAEGFFNRCITIFEDHKNLSTMAQKEQAQKERQETPQYQAGKREIELRTNKEVDIDYGNVLWDFAQMLREKGRVPEAVNLEQRARKLNALEDDE</sequence>
<dbReference type="OMA" id="CITIFED"/>
<comment type="caution">
    <text evidence="1">The sequence shown here is derived from an EMBL/GenBank/DDBJ whole genome shotgun (WGS) entry which is preliminary data.</text>
</comment>
<dbReference type="Proteomes" id="UP000001396">
    <property type="component" value="Unassembled WGS sequence"/>
</dbReference>
<dbReference type="SUPFAM" id="SSF48452">
    <property type="entry name" value="TPR-like"/>
    <property type="match status" value="2"/>
</dbReference>
<dbReference type="Pfam" id="PF13424">
    <property type="entry name" value="TPR_12"/>
    <property type="match status" value="2"/>
</dbReference>
<gene>
    <name evidence="1" type="ORF">PPL_05690</name>
</gene>
<dbReference type="InterPro" id="IPR011990">
    <property type="entry name" value="TPR-like_helical_dom_sf"/>
</dbReference>
<proteinExistence type="predicted"/>
<dbReference type="PANTHER" id="PTHR46082">
    <property type="entry name" value="ATP/GTP-BINDING PROTEIN-RELATED"/>
    <property type="match status" value="1"/>
</dbReference>
<evidence type="ECO:0000313" key="2">
    <source>
        <dbReference type="Proteomes" id="UP000001396"/>
    </source>
</evidence>
<dbReference type="EMBL" id="ADBJ01000025">
    <property type="protein sequence ID" value="EFA81696.1"/>
    <property type="molecule type" value="Genomic_DNA"/>
</dbReference>
<protein>
    <submittedName>
        <fullName evidence="1">Uncharacterized protein</fullName>
    </submittedName>
</protein>
<dbReference type="RefSeq" id="XP_020433813.1">
    <property type="nucleotide sequence ID" value="XM_020576564.1"/>
</dbReference>
<evidence type="ECO:0000313" key="1">
    <source>
        <dbReference type="EMBL" id="EFA81696.1"/>
    </source>
</evidence>
<name>D3BAV9_HETP5</name>
<reference evidence="1 2" key="1">
    <citation type="journal article" date="2011" name="Genome Res.">
        <title>Phylogeny-wide analysis of social amoeba genomes highlights ancient origins for complex intercellular communication.</title>
        <authorList>
            <person name="Heidel A.J."/>
            <person name="Lawal H.M."/>
            <person name="Felder M."/>
            <person name="Schilde C."/>
            <person name="Helps N.R."/>
            <person name="Tunggal B."/>
            <person name="Rivero F."/>
            <person name="John U."/>
            <person name="Schleicher M."/>
            <person name="Eichinger L."/>
            <person name="Platzer M."/>
            <person name="Noegel A.A."/>
            <person name="Schaap P."/>
            <person name="Gloeckner G."/>
        </authorList>
    </citation>
    <scope>NUCLEOTIDE SEQUENCE [LARGE SCALE GENOMIC DNA]</scope>
    <source>
        <strain evidence="2">ATCC 26659 / Pp 5 / PN500</strain>
    </source>
</reference>